<evidence type="ECO:0000256" key="5">
    <source>
        <dbReference type="ARBA" id="ARBA00022801"/>
    </source>
</evidence>
<evidence type="ECO:0000256" key="2">
    <source>
        <dbReference type="ARBA" id="ARBA00004961"/>
    </source>
</evidence>
<evidence type="ECO:0000259" key="8">
    <source>
        <dbReference type="Pfam" id="PF01182"/>
    </source>
</evidence>
<feature type="coiled-coil region" evidence="6">
    <location>
        <begin position="155"/>
        <end position="210"/>
    </location>
</feature>
<comment type="similarity">
    <text evidence="3">Belongs to the glucosamine/galactosamine-6-phosphate isomerase family. 6-phosphogluconolactonase subfamily.</text>
</comment>
<organism evidence="9">
    <name type="scientific">Albugo laibachii Nc14</name>
    <dbReference type="NCBI Taxonomy" id="890382"/>
    <lineage>
        <taxon>Eukaryota</taxon>
        <taxon>Sar</taxon>
        <taxon>Stramenopiles</taxon>
        <taxon>Oomycota</taxon>
        <taxon>Peronosporomycetes</taxon>
        <taxon>Albuginales</taxon>
        <taxon>Albuginaceae</taxon>
        <taxon>Albugo</taxon>
    </lineage>
</organism>
<dbReference type="EC" id="3.1.1.31" evidence="4"/>
<gene>
    <name evidence="9" type="primary">AlNc14C127G6839</name>
    <name evidence="9" type="ORF">ALNC14_077180</name>
</gene>
<feature type="region of interest" description="Disordered" evidence="7">
    <location>
        <begin position="661"/>
        <end position="724"/>
    </location>
</feature>
<dbReference type="SUPFAM" id="SSF100950">
    <property type="entry name" value="NagB/RpiA/CoA transferase-like"/>
    <property type="match status" value="1"/>
</dbReference>
<dbReference type="Gene3D" id="3.40.50.1360">
    <property type="match status" value="1"/>
</dbReference>
<dbReference type="CDD" id="cd01400">
    <property type="entry name" value="6PGL"/>
    <property type="match status" value="1"/>
</dbReference>
<evidence type="ECO:0000256" key="1">
    <source>
        <dbReference type="ARBA" id="ARBA00000832"/>
    </source>
</evidence>
<feature type="region of interest" description="Disordered" evidence="7">
    <location>
        <begin position="1"/>
        <end position="20"/>
    </location>
</feature>
<evidence type="ECO:0000256" key="4">
    <source>
        <dbReference type="ARBA" id="ARBA00013198"/>
    </source>
</evidence>
<dbReference type="Pfam" id="PF01182">
    <property type="entry name" value="Glucosamine_iso"/>
    <property type="match status" value="1"/>
</dbReference>
<reference evidence="9" key="1">
    <citation type="journal article" date="2011" name="PLoS Biol.">
        <title>Gene gain and loss during evolution of obligate parasitism in the white rust pathogen of Arabidopsis thaliana.</title>
        <authorList>
            <person name="Kemen E."/>
            <person name="Gardiner A."/>
            <person name="Schultz-Larsen T."/>
            <person name="Kemen A.C."/>
            <person name="Balmuth A.L."/>
            <person name="Robert-Seilaniantz A."/>
            <person name="Bailey K."/>
            <person name="Holub E."/>
            <person name="Studholme D.J."/>
            <person name="Maclean D."/>
            <person name="Jones J.D."/>
        </authorList>
    </citation>
    <scope>NUCLEOTIDE SEQUENCE</scope>
</reference>
<dbReference type="PANTHER" id="PTHR11054">
    <property type="entry name" value="6-PHOSPHOGLUCONOLACTONASE"/>
    <property type="match status" value="1"/>
</dbReference>
<name>F0WJX3_9STRA</name>
<dbReference type="InterPro" id="IPR006148">
    <property type="entry name" value="Glc/Gal-6P_isomerase"/>
</dbReference>
<evidence type="ECO:0000256" key="6">
    <source>
        <dbReference type="SAM" id="Coils"/>
    </source>
</evidence>
<feature type="region of interest" description="Disordered" evidence="7">
    <location>
        <begin position="754"/>
        <end position="789"/>
    </location>
</feature>
<comment type="catalytic activity">
    <reaction evidence="1">
        <text>6-phospho-D-glucono-1,5-lactone + H2O = 6-phospho-D-gluconate + H(+)</text>
        <dbReference type="Rhea" id="RHEA:12556"/>
        <dbReference type="ChEBI" id="CHEBI:15377"/>
        <dbReference type="ChEBI" id="CHEBI:15378"/>
        <dbReference type="ChEBI" id="CHEBI:57955"/>
        <dbReference type="ChEBI" id="CHEBI:58759"/>
        <dbReference type="EC" id="3.1.1.31"/>
    </reaction>
</comment>
<comment type="pathway">
    <text evidence="2">Carbohydrate degradation; pentose phosphate pathway; D-ribulose 5-phosphate from D-glucose 6-phosphate (oxidative stage): step 2/3.</text>
</comment>
<dbReference type="PANTHER" id="PTHR11054:SF22">
    <property type="entry name" value="6-PHOSPHOGLUCONOLACTONASE 3, CHLOROPLASTIC"/>
    <property type="match status" value="1"/>
</dbReference>
<dbReference type="GO" id="GO:0005975">
    <property type="term" value="P:carbohydrate metabolic process"/>
    <property type="evidence" value="ECO:0007669"/>
    <property type="project" value="InterPro"/>
</dbReference>
<dbReference type="InterPro" id="IPR005900">
    <property type="entry name" value="6-phosphogluconolactonase_DevB"/>
</dbReference>
<dbReference type="InterPro" id="IPR039104">
    <property type="entry name" value="6PGL"/>
</dbReference>
<dbReference type="NCBIfam" id="TIGR01198">
    <property type="entry name" value="pgl"/>
    <property type="match status" value="1"/>
</dbReference>
<dbReference type="AlphaFoldDB" id="F0WJX3"/>
<accession>F0WJX3</accession>
<evidence type="ECO:0000313" key="9">
    <source>
        <dbReference type="EMBL" id="CCA21575.1"/>
    </source>
</evidence>
<keyword evidence="5" id="KW-0378">Hydrolase</keyword>
<evidence type="ECO:0000256" key="7">
    <source>
        <dbReference type="SAM" id="MobiDB-lite"/>
    </source>
</evidence>
<protein>
    <recommendedName>
        <fullName evidence="4">6-phosphogluconolactonase</fullName>
        <ecNumber evidence="4">3.1.1.31</ecNumber>
    </recommendedName>
</protein>
<dbReference type="GO" id="GO:0006098">
    <property type="term" value="P:pentose-phosphate shunt"/>
    <property type="evidence" value="ECO:0007669"/>
    <property type="project" value="InterPro"/>
</dbReference>
<dbReference type="HOGENOM" id="CLU_300803_0_0_1"/>
<dbReference type="GO" id="GO:0017057">
    <property type="term" value="F:6-phosphogluconolactonase activity"/>
    <property type="evidence" value="ECO:0007669"/>
    <property type="project" value="UniProtKB-EC"/>
</dbReference>
<keyword evidence="6" id="KW-0175">Coiled coil</keyword>
<reference evidence="9" key="2">
    <citation type="submission" date="2011-02" db="EMBL/GenBank/DDBJ databases">
        <authorList>
            <person name="MacLean D."/>
        </authorList>
    </citation>
    <scope>NUCLEOTIDE SEQUENCE</scope>
</reference>
<feature type="region of interest" description="Disordered" evidence="7">
    <location>
        <begin position="34"/>
        <end position="63"/>
    </location>
</feature>
<dbReference type="EMBL" id="FR824172">
    <property type="protein sequence ID" value="CCA21575.1"/>
    <property type="molecule type" value="Genomic_DNA"/>
</dbReference>
<evidence type="ECO:0000256" key="3">
    <source>
        <dbReference type="ARBA" id="ARBA00010662"/>
    </source>
</evidence>
<feature type="domain" description="Glucosamine/galactosamine-6-phosphate isomerase" evidence="8">
    <location>
        <begin position="822"/>
        <end position="1040"/>
    </location>
</feature>
<sequence>MGENDTMKHARHTRLVKSSSASAKVSCNSFSSIRMHNTEKSKSRKAHAQSDFETPPPQHHKFTPPLPLCVPKPVYISMGSQNSRVSQLCSCISMQQEEIYTLRQSLRESRFELLRSEIEYQELFQERQLIQIENDSLSTDVERLTMELGDRGEQVRKLLEKRNQFKAKYKHSEREKEVSEQRICDYRAESDRLLQEVQKARDARDRMQHLYYQLKEAAGSPPAPQFSLQLAKEPEVESMLADWKRIYRRRVQKVAVGALVGMQALRKALSSIRAPVFVLQKEMMSLTAALHRPMMSFAMRVQQAESNNAKVACLEDSLRTSEIARCHLQEDLWSSRNNVLLVCQLCSPNTTSDLTAGKEVVSLEENTCDSISIDQRNREVILRDHTRSRESDGCSMLKIRLDCIHSDTLGMEGNELFHPLLQSLLNGHNGFCLLIDTTLTSGSYESSLKVLKAAYHIGALWSTEDRICQFRLHVSFVAVSGSNLCDLLSSNMSFLPAKDDQGPLTFVETDFDGASDLIVNRASRLNAETGLPMRPSHRILTVKVSFDKGSAAYASELQILQLATTPHDVGDLFEVLRDARISEEKERCPNSALSCLVRNTTRPKDKLLLVMKVPATSTQSPLVIDPNTYSMLKSIQSIRGMHQRQHASPTVSPEITRTLSKNATPSDAQHAIIHRSRPEASSPPIESTQHSANAKQRLSERPSVKVSAQLKSSMKHKGDIKMGELPRLPPKLLLESPFASRMPSPLTNHVNLALPVSKERPTQGGLSRSDIVKPSLKPSQRPPGRSDGALVRAKQSQMHEKQIVEKNKALAFESFRAISNKVGKAVGALVEKVSSSAIQTNGRFTIAISGGSLPKILQNGLGAIASAQIDFTKWHVFFADERCVALDHADSNYRACHEAFFSQVSIPRDQIYTIDPIDDSGEAAKAYEDQLRNVFGEPDVPAFDLVLLGLGPDGHTCSLFPGHPLLSERTKWVASIQDSPKPPSERITLTLPVVNNARHVAFVVTGANKADTVKSIVQNVKEAENLPAGMIRLSQGEVQWYLDAAAGSRL</sequence>
<dbReference type="InterPro" id="IPR037171">
    <property type="entry name" value="NagB/RpiA_transferase-like"/>
</dbReference>
<proteinExistence type="inferred from homology"/>
<feature type="compositionally biased region" description="Polar residues" evidence="7">
    <location>
        <begin position="684"/>
        <end position="696"/>
    </location>
</feature>
<dbReference type="FunFam" id="3.40.50.1360:FF:000005">
    <property type="entry name" value="6-phosphogluconolactonase"/>
    <property type="match status" value="1"/>
</dbReference>